<dbReference type="PANTHER" id="PTHR12303:SF6">
    <property type="entry name" value="CARNOSINE N-METHYLTRANSFERASE"/>
    <property type="match status" value="1"/>
</dbReference>
<dbReference type="SMART" id="SM01296">
    <property type="entry name" value="N2227"/>
    <property type="match status" value="1"/>
</dbReference>
<sequence>MPIEPSDIEEEQRHFANVIATFQQYATYALTANNRRRKDFYTLPKEDQDLLAGAGYKDKLNQVDKAIAANAEFLNQIIADPAIFGHDVDSEDDDASEHQSENPSSSTDRLQQRGEDGPSGGSRARSSSHGEPCPVRSPTHTTSDQSRIGTTQSTLVRIPMVMDMIIATPMVNRIRTRMETTMVPEEAIPTPATMLQMLMAIPMIMILLLLRTDAEEQANLENAKNTVRRTLTWINYEGKGERDLCYEPMKEALLAHFSDISPEQRGKLRVLVPGAGLGRLAWDVAALGFACQGNEFSHYMLLSSFFVLNRTDQPNSHTIYPYVHSFSNVRDRPGILRPVTLPDVSPSSLPPGSNFSLVAGDFEEIYGSEHDEDEPQAGEWDAILTCFFIDTAKNIVNYLRVIHRILAPGGVWINLGPLLWHFENNSTNDPSIELDLEEVKVLARKIGFEISNERTIDTTYTNNSESMLGYIYHAQFWTATKIATP</sequence>
<keyword evidence="4" id="KW-0808">Transferase</keyword>
<dbReference type="InterPro" id="IPR029063">
    <property type="entry name" value="SAM-dependent_MTases_sf"/>
</dbReference>
<dbReference type="SUPFAM" id="SSF53335">
    <property type="entry name" value="S-adenosyl-L-methionine-dependent methyltransferases"/>
    <property type="match status" value="1"/>
</dbReference>
<evidence type="ECO:0000313" key="8">
    <source>
        <dbReference type="Proteomes" id="UP001212997"/>
    </source>
</evidence>
<evidence type="ECO:0000256" key="1">
    <source>
        <dbReference type="ARBA" id="ARBA00010086"/>
    </source>
</evidence>
<dbReference type="GO" id="GO:0032259">
    <property type="term" value="P:methylation"/>
    <property type="evidence" value="ECO:0007669"/>
    <property type="project" value="UniProtKB-KW"/>
</dbReference>
<name>A0AAD5V870_9APHY</name>
<dbReference type="EC" id="2.1.1.22" evidence="2"/>
<evidence type="ECO:0000256" key="3">
    <source>
        <dbReference type="ARBA" id="ARBA00022603"/>
    </source>
</evidence>
<dbReference type="Pfam" id="PF07942">
    <property type="entry name" value="CARME"/>
    <property type="match status" value="1"/>
</dbReference>
<keyword evidence="5" id="KW-0949">S-adenosyl-L-methionine</keyword>
<proteinExistence type="inferred from homology"/>
<accession>A0AAD5V870</accession>
<keyword evidence="8" id="KW-1185">Reference proteome</keyword>
<comment type="caution">
    <text evidence="7">The sequence shown here is derived from an EMBL/GenBank/DDBJ whole genome shotgun (WGS) entry which is preliminary data.</text>
</comment>
<dbReference type="Gene3D" id="3.40.50.150">
    <property type="entry name" value="Vaccinia Virus protein VP39"/>
    <property type="match status" value="1"/>
</dbReference>
<dbReference type="EMBL" id="JANAWD010000181">
    <property type="protein sequence ID" value="KAJ3484639.1"/>
    <property type="molecule type" value="Genomic_DNA"/>
</dbReference>
<feature type="compositionally biased region" description="Polar residues" evidence="6">
    <location>
        <begin position="138"/>
        <end position="153"/>
    </location>
</feature>
<evidence type="ECO:0000256" key="2">
    <source>
        <dbReference type="ARBA" id="ARBA00012003"/>
    </source>
</evidence>
<dbReference type="GO" id="GO:0030735">
    <property type="term" value="F:carnosine N-methyltransferase activity"/>
    <property type="evidence" value="ECO:0007669"/>
    <property type="project" value="UniProtKB-EC"/>
</dbReference>
<gene>
    <name evidence="7" type="ORF">NLI96_g5508</name>
</gene>
<organism evidence="7 8">
    <name type="scientific">Meripilus lineatus</name>
    <dbReference type="NCBI Taxonomy" id="2056292"/>
    <lineage>
        <taxon>Eukaryota</taxon>
        <taxon>Fungi</taxon>
        <taxon>Dikarya</taxon>
        <taxon>Basidiomycota</taxon>
        <taxon>Agaricomycotina</taxon>
        <taxon>Agaricomycetes</taxon>
        <taxon>Polyporales</taxon>
        <taxon>Meripilaceae</taxon>
        <taxon>Meripilus</taxon>
    </lineage>
</organism>
<feature type="region of interest" description="Disordered" evidence="6">
    <location>
        <begin position="86"/>
        <end position="153"/>
    </location>
</feature>
<evidence type="ECO:0000256" key="4">
    <source>
        <dbReference type="ARBA" id="ARBA00022679"/>
    </source>
</evidence>
<comment type="similarity">
    <text evidence="1">Belongs to the carnosine N-methyltransferase family.</text>
</comment>
<dbReference type="Proteomes" id="UP001212997">
    <property type="component" value="Unassembled WGS sequence"/>
</dbReference>
<dbReference type="AlphaFoldDB" id="A0AAD5V870"/>
<dbReference type="InterPro" id="IPR012901">
    <property type="entry name" value="CARME"/>
</dbReference>
<dbReference type="PANTHER" id="PTHR12303">
    <property type="entry name" value="CARNOSINE N-METHYLTRANSFERASE"/>
    <property type="match status" value="1"/>
</dbReference>
<evidence type="ECO:0000313" key="7">
    <source>
        <dbReference type="EMBL" id="KAJ3484639.1"/>
    </source>
</evidence>
<keyword evidence="3" id="KW-0489">Methyltransferase</keyword>
<protein>
    <recommendedName>
        <fullName evidence="2">carnosine N-methyltransferase</fullName>
        <ecNumber evidence="2">2.1.1.22</ecNumber>
    </recommendedName>
</protein>
<evidence type="ECO:0000256" key="6">
    <source>
        <dbReference type="SAM" id="MobiDB-lite"/>
    </source>
</evidence>
<evidence type="ECO:0000256" key="5">
    <source>
        <dbReference type="ARBA" id="ARBA00022691"/>
    </source>
</evidence>
<reference evidence="7" key="1">
    <citation type="submission" date="2022-07" db="EMBL/GenBank/DDBJ databases">
        <title>Genome Sequence of Physisporinus lineatus.</title>
        <authorList>
            <person name="Buettner E."/>
        </authorList>
    </citation>
    <scope>NUCLEOTIDE SEQUENCE</scope>
    <source>
        <strain evidence="7">VT162</strain>
    </source>
</reference>